<dbReference type="PRINTS" id="PR01610">
    <property type="entry name" value="CD36ANTIGEN"/>
</dbReference>
<dbReference type="GO" id="GO:0005886">
    <property type="term" value="C:plasma membrane"/>
    <property type="evidence" value="ECO:0007669"/>
    <property type="project" value="UniProtKB-SubCell"/>
</dbReference>
<evidence type="ECO:0000256" key="7">
    <source>
        <dbReference type="ARBA" id="ARBA00023157"/>
    </source>
</evidence>
<keyword evidence="4" id="KW-0812">Transmembrane</keyword>
<dbReference type="AlphaFoldDB" id="A0A8J1THR8"/>
<dbReference type="Proteomes" id="UP000749559">
    <property type="component" value="Unassembled WGS sequence"/>
</dbReference>
<reference evidence="10" key="1">
    <citation type="submission" date="2022-03" db="EMBL/GenBank/DDBJ databases">
        <authorList>
            <person name="Martin C."/>
        </authorList>
    </citation>
    <scope>NUCLEOTIDE SEQUENCE</scope>
</reference>
<dbReference type="InterPro" id="IPR002159">
    <property type="entry name" value="CD36_fam"/>
</dbReference>
<evidence type="ECO:0000256" key="2">
    <source>
        <dbReference type="ARBA" id="ARBA00010532"/>
    </source>
</evidence>
<keyword evidence="6" id="KW-0472">Membrane</keyword>
<evidence type="ECO:0000313" key="10">
    <source>
        <dbReference type="EMBL" id="CAH1778009.1"/>
    </source>
</evidence>
<comment type="similarity">
    <text evidence="2">Belongs to the CD36 family.</text>
</comment>
<comment type="caution">
    <text evidence="10">The sequence shown here is derived from an EMBL/GenBank/DDBJ whole genome shotgun (WGS) entry which is preliminary data.</text>
</comment>
<evidence type="ECO:0000256" key="4">
    <source>
        <dbReference type="ARBA" id="ARBA00022692"/>
    </source>
</evidence>
<proteinExistence type="inferred from homology"/>
<dbReference type="OrthoDB" id="18585at2759"/>
<dbReference type="PANTHER" id="PTHR11923">
    <property type="entry name" value="SCAVENGER RECEPTOR CLASS B TYPE-1 SR-B1"/>
    <property type="match status" value="1"/>
</dbReference>
<accession>A0A8J1THR8</accession>
<dbReference type="InterPro" id="IPR005428">
    <property type="entry name" value="CD36/SCARB1/SNMP1"/>
</dbReference>
<keyword evidence="11" id="KW-1185">Reference proteome</keyword>
<evidence type="ECO:0000256" key="5">
    <source>
        <dbReference type="ARBA" id="ARBA00022989"/>
    </source>
</evidence>
<dbReference type="GO" id="GO:0005044">
    <property type="term" value="F:scavenger receptor activity"/>
    <property type="evidence" value="ECO:0007669"/>
    <property type="project" value="TreeGrafter"/>
</dbReference>
<dbReference type="PRINTS" id="PR01609">
    <property type="entry name" value="CD36FAMILY"/>
</dbReference>
<keyword evidence="5" id="KW-1133">Transmembrane helix</keyword>
<keyword evidence="3" id="KW-1003">Cell membrane</keyword>
<name>A0A8J1THR8_OWEFU</name>
<dbReference type="PANTHER" id="PTHR11923:SF51">
    <property type="entry name" value="LYSOSOME MEMBRANE PROTEIN 2"/>
    <property type="match status" value="1"/>
</dbReference>
<keyword evidence="8" id="KW-0675">Receptor</keyword>
<keyword evidence="9" id="KW-0325">Glycoprotein</keyword>
<evidence type="ECO:0000256" key="6">
    <source>
        <dbReference type="ARBA" id="ARBA00023136"/>
    </source>
</evidence>
<evidence type="ECO:0000313" key="11">
    <source>
        <dbReference type="Proteomes" id="UP000749559"/>
    </source>
</evidence>
<organism evidence="10 11">
    <name type="scientific">Owenia fusiformis</name>
    <name type="common">Polychaete worm</name>
    <dbReference type="NCBI Taxonomy" id="6347"/>
    <lineage>
        <taxon>Eukaryota</taxon>
        <taxon>Metazoa</taxon>
        <taxon>Spiralia</taxon>
        <taxon>Lophotrochozoa</taxon>
        <taxon>Annelida</taxon>
        <taxon>Polychaeta</taxon>
        <taxon>Sedentaria</taxon>
        <taxon>Canalipalpata</taxon>
        <taxon>Sabellida</taxon>
        <taxon>Oweniida</taxon>
        <taxon>Oweniidae</taxon>
        <taxon>Owenia</taxon>
    </lineage>
</organism>
<protein>
    <submittedName>
        <fullName evidence="10">Uncharacterized protein</fullName>
    </submittedName>
</protein>
<dbReference type="Pfam" id="PF01130">
    <property type="entry name" value="CD36"/>
    <property type="match status" value="1"/>
</dbReference>
<dbReference type="EMBL" id="CAIIXF020000002">
    <property type="protein sequence ID" value="CAH1778009.1"/>
    <property type="molecule type" value="Genomic_DNA"/>
</dbReference>
<evidence type="ECO:0000256" key="9">
    <source>
        <dbReference type="ARBA" id="ARBA00023180"/>
    </source>
</evidence>
<gene>
    <name evidence="10" type="ORF">OFUS_LOCUS4983</name>
</gene>
<dbReference type="GO" id="GO:0005737">
    <property type="term" value="C:cytoplasm"/>
    <property type="evidence" value="ECO:0007669"/>
    <property type="project" value="TreeGrafter"/>
</dbReference>
<comment type="subcellular location">
    <subcellularLocation>
        <location evidence="1">Cell membrane</location>
        <topology evidence="1">Multi-pass membrane protein</topology>
    </subcellularLocation>
</comment>
<sequence>MAIPAVVTITITAIVGIALVIVGGILIKVFHGMIDDQLKQDLPLKNGTDSYSNWLDPPVPIYMQFYLFDVLNRAEVILGEKPVLGQKGPYTYREYRKKEHIKFNQEQGTVEYEESKIYVFDRNMSVGSENDTVHTVNLFMVGIIQLTRYMPSLLKEAINGVFVGVPETLIAEYTVHETLWGHKDPIIKDIKKAASVFGITLDIEDTFGLFYGQNNSRDGVYNIYTGEKGLDKYVTIKTWNGSNLLNYWGDNYTNMINGTDGTQFPPGVTPDRTLQLFSTDICRSIYANYEGPQKMRGIDLYRFVPPTSVFAAPAKNPANLGFCADNETICLGSGVLNVSVCKPQNAPIVLSQPHFYQADKEYIDGVIGLNPNKEEHQTALDVEPVTGVVMGASKRIQISIFLQKEEVYSDFENLGRLFLPVVWINESAKVDDKSANLFKNKVMEPIKVTEAVQYGLIAVGSFILLCAIIFALKKIFAKKQNLFIPLDSPSDEARLVTN</sequence>
<evidence type="ECO:0000256" key="3">
    <source>
        <dbReference type="ARBA" id="ARBA00022475"/>
    </source>
</evidence>
<keyword evidence="7" id="KW-1015">Disulfide bond</keyword>
<evidence type="ECO:0000256" key="1">
    <source>
        <dbReference type="ARBA" id="ARBA00004651"/>
    </source>
</evidence>
<evidence type="ECO:0000256" key="8">
    <source>
        <dbReference type="ARBA" id="ARBA00023170"/>
    </source>
</evidence>